<sequence>MATRRGRRRSSPDLIALRQLSSEQVQAVAHDNGVFQTGAVKVRKYLLATYDKVPGWLKDNPHIAGGYRVHFSWRLCVRSMFRLHNETLNVWTHLIGFFIFLFLLFSMMLTVSPYGFDYLHMDQRIKLSAENLSRYRQHVSNMVDSIRIRIPTWVDLSNNIIELSRDIGDHLQPTADSRAAAYLANFKEALTTIKHAVGGFCETCSVGDIDRMRRSLSDSVDHVFESLANVPHAPSHAVEVVRHRLQEIASFLRSIPSEGTVPEFPDMVPDAIVFLSKWPLAVFIGAAMSCLLFSTIFHLFYCRSEQACILLQQLDYAGICILIAGSMVPAIYYGFYCSRIIRTMYIVGGISLPLIAFFLCMSKYLSGHRHRHVRAAVFAVAGLANLIPLCHMLAINAGEQRIMLLLCGGGACYIIGAIFYSTQIPESIFPGKFDIWFHSHTIFHVFVVIAALMHYAALMRFFQWRMLNTCPTYS</sequence>
<feature type="transmembrane region" description="Helical" evidence="7">
    <location>
        <begin position="88"/>
        <end position="111"/>
    </location>
</feature>
<dbReference type="GO" id="GO:0038023">
    <property type="term" value="F:signaling receptor activity"/>
    <property type="evidence" value="ECO:0007669"/>
    <property type="project" value="TreeGrafter"/>
</dbReference>
<keyword evidence="6" id="KW-0479">Metal-binding</keyword>
<feature type="transmembrane region" description="Helical" evidence="7">
    <location>
        <begin position="278"/>
        <end position="302"/>
    </location>
</feature>
<dbReference type="PANTHER" id="PTHR20855">
    <property type="entry name" value="ADIPOR/PROGESTIN RECEPTOR-RELATED"/>
    <property type="match status" value="1"/>
</dbReference>
<comment type="similarity">
    <text evidence="2">Belongs to the ADIPOR family.</text>
</comment>
<comment type="subcellular location">
    <subcellularLocation>
        <location evidence="1">Membrane</location>
        <topology evidence="1">Multi-pass membrane protein</topology>
    </subcellularLocation>
</comment>
<evidence type="ECO:0000256" key="2">
    <source>
        <dbReference type="ARBA" id="ARBA00007018"/>
    </source>
</evidence>
<feature type="transmembrane region" description="Helical" evidence="7">
    <location>
        <begin position="373"/>
        <end position="395"/>
    </location>
</feature>
<evidence type="ECO:0000256" key="1">
    <source>
        <dbReference type="ARBA" id="ARBA00004141"/>
    </source>
</evidence>
<dbReference type="GO" id="GO:0016020">
    <property type="term" value="C:membrane"/>
    <property type="evidence" value="ECO:0007669"/>
    <property type="project" value="UniProtKB-SubCell"/>
</dbReference>
<feature type="transmembrane region" description="Helical" evidence="7">
    <location>
        <begin position="401"/>
        <end position="420"/>
    </location>
</feature>
<reference evidence="8" key="1">
    <citation type="submission" date="2015-04" db="EMBL/GenBank/DDBJ databases">
        <title>The genome sequence of the plant pathogenic Rhizarian Plasmodiophora brassicae reveals insights in its biotrophic life cycle and the origin of chitin synthesis.</title>
        <authorList>
            <person name="Schwelm A."/>
            <person name="Fogelqvist J."/>
            <person name="Knaust A."/>
            <person name="Julke S."/>
            <person name="Lilja T."/>
            <person name="Dhandapani V."/>
            <person name="Bonilla-Rosso G."/>
            <person name="Karlsson M."/>
            <person name="Shevchenko A."/>
            <person name="Choi S.R."/>
            <person name="Kim H.G."/>
            <person name="Park J.Y."/>
            <person name="Lim Y.P."/>
            <person name="Ludwig-Muller J."/>
            <person name="Dixelius C."/>
        </authorList>
    </citation>
    <scope>NUCLEOTIDE SEQUENCE</scope>
    <source>
        <tissue evidence="8">Potato root galls</tissue>
    </source>
</reference>
<dbReference type="Pfam" id="PF03006">
    <property type="entry name" value="HlyIII"/>
    <property type="match status" value="2"/>
</dbReference>
<dbReference type="AlphaFoldDB" id="A0A0H5R6G9"/>
<name>A0A0H5R6G9_9EUKA</name>
<proteinExistence type="inferred from homology"/>
<keyword evidence="5 7" id="KW-0472">Membrane</keyword>
<keyword evidence="4 7" id="KW-1133">Transmembrane helix</keyword>
<keyword evidence="3 7" id="KW-0812">Transmembrane</keyword>
<feature type="transmembrane region" description="Helical" evidence="7">
    <location>
        <begin position="341"/>
        <end position="361"/>
    </location>
</feature>
<organism evidence="8">
    <name type="scientific">Spongospora subterranea</name>
    <dbReference type="NCBI Taxonomy" id="70186"/>
    <lineage>
        <taxon>Eukaryota</taxon>
        <taxon>Sar</taxon>
        <taxon>Rhizaria</taxon>
        <taxon>Endomyxa</taxon>
        <taxon>Phytomyxea</taxon>
        <taxon>Plasmodiophorida</taxon>
        <taxon>Plasmodiophoridae</taxon>
        <taxon>Spongospora</taxon>
    </lineage>
</organism>
<feature type="transmembrane region" description="Helical" evidence="7">
    <location>
        <begin position="314"/>
        <end position="335"/>
    </location>
</feature>
<feature type="binding site" evidence="6">
    <location>
        <position position="440"/>
    </location>
    <ligand>
        <name>Zn(2+)</name>
        <dbReference type="ChEBI" id="CHEBI:29105"/>
    </ligand>
</feature>
<evidence type="ECO:0000256" key="4">
    <source>
        <dbReference type="ARBA" id="ARBA00022989"/>
    </source>
</evidence>
<feature type="binding site" evidence="6">
    <location>
        <position position="298"/>
    </location>
    <ligand>
        <name>Zn(2+)</name>
        <dbReference type="ChEBI" id="CHEBI:29105"/>
    </ligand>
</feature>
<dbReference type="InterPro" id="IPR004254">
    <property type="entry name" value="AdipoR/HlyIII-related"/>
</dbReference>
<feature type="binding site" evidence="6">
    <location>
        <position position="444"/>
    </location>
    <ligand>
        <name>Zn(2+)</name>
        <dbReference type="ChEBI" id="CHEBI:29105"/>
    </ligand>
</feature>
<evidence type="ECO:0000256" key="3">
    <source>
        <dbReference type="ARBA" id="ARBA00022692"/>
    </source>
</evidence>
<dbReference type="PANTHER" id="PTHR20855:SF52">
    <property type="entry name" value="ADIPONECTIN RECEPTOR PROTEIN"/>
    <property type="match status" value="1"/>
</dbReference>
<feature type="transmembrane region" description="Helical" evidence="7">
    <location>
        <begin position="441"/>
        <end position="462"/>
    </location>
</feature>
<evidence type="ECO:0000256" key="6">
    <source>
        <dbReference type="PIRSR" id="PIRSR604254-1"/>
    </source>
</evidence>
<dbReference type="GO" id="GO:0046872">
    <property type="term" value="F:metal ion binding"/>
    <property type="evidence" value="ECO:0007669"/>
    <property type="project" value="UniProtKB-KW"/>
</dbReference>
<protein>
    <submittedName>
        <fullName evidence="8">Uncharacterized protein</fullName>
    </submittedName>
</protein>
<keyword evidence="6" id="KW-0862">Zinc</keyword>
<evidence type="ECO:0000256" key="7">
    <source>
        <dbReference type="SAM" id="Phobius"/>
    </source>
</evidence>
<accession>A0A0H5R6G9</accession>
<evidence type="ECO:0000256" key="5">
    <source>
        <dbReference type="ARBA" id="ARBA00023136"/>
    </source>
</evidence>
<dbReference type="EMBL" id="HACM01009286">
    <property type="protein sequence ID" value="CRZ09728.1"/>
    <property type="molecule type" value="Transcribed_RNA"/>
</dbReference>
<evidence type="ECO:0000313" key="8">
    <source>
        <dbReference type="EMBL" id="CRZ09728.1"/>
    </source>
</evidence>